<gene>
    <name evidence="2" type="ORF">ODE01S_05480</name>
</gene>
<comment type="caution">
    <text evidence="2">The sequence shown here is derived from an EMBL/GenBank/DDBJ whole genome shotgun (WGS) entry which is preliminary data.</text>
</comment>
<feature type="domain" description="AB hydrolase-1" evidence="1">
    <location>
        <begin position="75"/>
        <end position="175"/>
    </location>
</feature>
<accession>A0A511RHI6</accession>
<dbReference type="Proteomes" id="UP000321827">
    <property type="component" value="Unassembled WGS sequence"/>
</dbReference>
<evidence type="ECO:0000313" key="2">
    <source>
        <dbReference type="EMBL" id="GEM89114.1"/>
    </source>
</evidence>
<evidence type="ECO:0000313" key="3">
    <source>
        <dbReference type="Proteomes" id="UP000321827"/>
    </source>
</evidence>
<organism evidence="2 3">
    <name type="scientific">Oceanithermus desulfurans NBRC 100063</name>
    <dbReference type="NCBI Taxonomy" id="1227550"/>
    <lineage>
        <taxon>Bacteria</taxon>
        <taxon>Thermotogati</taxon>
        <taxon>Deinococcota</taxon>
        <taxon>Deinococci</taxon>
        <taxon>Thermales</taxon>
        <taxon>Thermaceae</taxon>
        <taxon>Oceanithermus</taxon>
    </lineage>
</organism>
<dbReference type="PANTHER" id="PTHR12277:SF79">
    <property type="entry name" value="XAA-PRO DIPEPTIDYL-PEPTIDASE-RELATED"/>
    <property type="match status" value="1"/>
</dbReference>
<proteinExistence type="predicted"/>
<keyword evidence="2" id="KW-0378">Hydrolase</keyword>
<dbReference type="SUPFAM" id="SSF53474">
    <property type="entry name" value="alpha/beta-Hydrolases"/>
    <property type="match status" value="1"/>
</dbReference>
<dbReference type="PANTHER" id="PTHR12277">
    <property type="entry name" value="ALPHA/BETA HYDROLASE DOMAIN-CONTAINING PROTEIN"/>
    <property type="match status" value="1"/>
</dbReference>
<dbReference type="InterPro" id="IPR029058">
    <property type="entry name" value="AB_hydrolase_fold"/>
</dbReference>
<dbReference type="Pfam" id="PF00561">
    <property type="entry name" value="Abhydrolase_1"/>
    <property type="match status" value="1"/>
</dbReference>
<dbReference type="RefSeq" id="WP_147145590.1">
    <property type="nucleotide sequence ID" value="NZ_BJXN01000003.1"/>
</dbReference>
<dbReference type="InterPro" id="IPR000073">
    <property type="entry name" value="AB_hydrolase_1"/>
</dbReference>
<dbReference type="Gene3D" id="3.40.50.1820">
    <property type="entry name" value="alpha/beta hydrolase"/>
    <property type="match status" value="1"/>
</dbReference>
<dbReference type="AlphaFoldDB" id="A0A511RHI6"/>
<reference evidence="2 3" key="1">
    <citation type="submission" date="2019-07" db="EMBL/GenBank/DDBJ databases">
        <title>Whole genome shotgun sequence of Oceanithermus desulfurans NBRC 100063.</title>
        <authorList>
            <person name="Hosoyama A."/>
            <person name="Uohara A."/>
            <person name="Ohji S."/>
            <person name="Ichikawa N."/>
        </authorList>
    </citation>
    <scope>NUCLEOTIDE SEQUENCE [LARGE SCALE GENOMIC DNA]</scope>
    <source>
        <strain evidence="2 3">NBRC 100063</strain>
    </source>
</reference>
<sequence>MTEAGLAASSAALAAGYLGASLQLVWRQSRPRREVTGLTPALYGLDFSEVRVRSRDGLELAGWWVPGGRERKAALLVHGLNASKSSPYVLPALPVYAQQGYGVLLLDLRAHGASPGGRTTLGALELRDVLGGLDWLAQRGFPREAVVLHGWSMGASTVLRVAAGESVRAVVADSGYARLSRLLRQRMGPWLYPGAALASRWLLGVNLAAVDPEAATARLRAAGTPLFLLHGNADRTVPYDHALRLHAAYPEARLWTLEGFPHVSAWRHPEYAARLHAFLSGLGGRW</sequence>
<dbReference type="OrthoDB" id="9776685at2"/>
<dbReference type="EMBL" id="BJXN01000003">
    <property type="protein sequence ID" value="GEM89114.1"/>
    <property type="molecule type" value="Genomic_DNA"/>
</dbReference>
<evidence type="ECO:0000259" key="1">
    <source>
        <dbReference type="Pfam" id="PF00561"/>
    </source>
</evidence>
<dbReference type="GO" id="GO:0016787">
    <property type="term" value="F:hydrolase activity"/>
    <property type="evidence" value="ECO:0007669"/>
    <property type="project" value="UniProtKB-KW"/>
</dbReference>
<name>A0A511RHI6_9DEIN</name>
<protein>
    <submittedName>
        <fullName evidence="2">Alpha/beta hydrolase</fullName>
    </submittedName>
</protein>